<comment type="caution">
    <text evidence="2">The sequence shown here is derived from an EMBL/GenBank/DDBJ whole genome shotgun (WGS) entry which is preliminary data.</text>
</comment>
<name>A0A644XSK4_9ZZZZ</name>
<dbReference type="InterPro" id="IPR032820">
    <property type="entry name" value="ATPase_put"/>
</dbReference>
<organism evidence="2">
    <name type="scientific">bioreactor metagenome</name>
    <dbReference type="NCBI Taxonomy" id="1076179"/>
    <lineage>
        <taxon>unclassified sequences</taxon>
        <taxon>metagenomes</taxon>
        <taxon>ecological metagenomes</taxon>
    </lineage>
</organism>
<reference evidence="2" key="1">
    <citation type="submission" date="2019-08" db="EMBL/GenBank/DDBJ databases">
        <authorList>
            <person name="Kucharzyk K."/>
            <person name="Murdoch R.W."/>
            <person name="Higgins S."/>
            <person name="Loffler F."/>
        </authorList>
    </citation>
    <scope>NUCLEOTIDE SEQUENCE</scope>
</reference>
<keyword evidence="1" id="KW-0472">Membrane</keyword>
<feature type="transmembrane region" description="Helical" evidence="1">
    <location>
        <begin position="21"/>
        <end position="37"/>
    </location>
</feature>
<accession>A0A644XSK4</accession>
<proteinExistence type="predicted"/>
<dbReference type="EMBL" id="VSSQ01003036">
    <property type="protein sequence ID" value="MPM18718.1"/>
    <property type="molecule type" value="Genomic_DNA"/>
</dbReference>
<keyword evidence="1" id="KW-0812">Transmembrane</keyword>
<gene>
    <name evidence="2" type="ORF">SDC9_65131</name>
</gene>
<protein>
    <recommendedName>
        <fullName evidence="3">F0F1-ATPase subunit</fullName>
    </recommendedName>
</protein>
<evidence type="ECO:0000313" key="2">
    <source>
        <dbReference type="EMBL" id="MPM18718.1"/>
    </source>
</evidence>
<evidence type="ECO:0000256" key="1">
    <source>
        <dbReference type="SAM" id="Phobius"/>
    </source>
</evidence>
<keyword evidence="1" id="KW-1133">Transmembrane helix</keyword>
<dbReference type="Pfam" id="PF09527">
    <property type="entry name" value="ATPase_gene1"/>
    <property type="match status" value="1"/>
</dbReference>
<feature type="transmembrane region" description="Helical" evidence="1">
    <location>
        <begin position="49"/>
        <end position="67"/>
    </location>
</feature>
<evidence type="ECO:0008006" key="3">
    <source>
        <dbReference type="Google" id="ProtNLM"/>
    </source>
</evidence>
<dbReference type="AlphaFoldDB" id="A0A644XSK4"/>
<sequence length="74" mass="8300">MEKDKKDIKKSGNDFARFSGMAFEMLVIIGGMTWGAVWLDEQTGTETPWFTVVLAPLSVIIAVLLIIKDLNRNK</sequence>